<gene>
    <name evidence="1" type="ORF">BpHYR1_033192</name>
</gene>
<sequence>MFKLLVQNRLKLSQNSPAYCLLSNANKSWKCFFLPKGYTHGHKKNSTSKILPIQSKKNYPFPKKINIPEEETQVYETGQCFILILSCNFKRKINLKFKFKIKLKLGTFLLPTSLNKKLFPRKIINLIKKNTFEKNSPCQIKR</sequence>
<keyword evidence="2" id="KW-1185">Reference proteome</keyword>
<reference evidence="1 2" key="1">
    <citation type="journal article" date="2018" name="Sci. Rep.">
        <title>Genomic signatures of local adaptation to the degree of environmental predictability in rotifers.</title>
        <authorList>
            <person name="Franch-Gras L."/>
            <person name="Hahn C."/>
            <person name="Garcia-Roger E.M."/>
            <person name="Carmona M.J."/>
            <person name="Serra M."/>
            <person name="Gomez A."/>
        </authorList>
    </citation>
    <scope>NUCLEOTIDE SEQUENCE [LARGE SCALE GENOMIC DNA]</scope>
    <source>
        <strain evidence="1">HYR1</strain>
    </source>
</reference>
<comment type="caution">
    <text evidence="1">The sequence shown here is derived from an EMBL/GenBank/DDBJ whole genome shotgun (WGS) entry which is preliminary data.</text>
</comment>
<evidence type="ECO:0000313" key="2">
    <source>
        <dbReference type="Proteomes" id="UP000276133"/>
    </source>
</evidence>
<organism evidence="1 2">
    <name type="scientific">Brachionus plicatilis</name>
    <name type="common">Marine rotifer</name>
    <name type="synonym">Brachionus muelleri</name>
    <dbReference type="NCBI Taxonomy" id="10195"/>
    <lineage>
        <taxon>Eukaryota</taxon>
        <taxon>Metazoa</taxon>
        <taxon>Spiralia</taxon>
        <taxon>Gnathifera</taxon>
        <taxon>Rotifera</taxon>
        <taxon>Eurotatoria</taxon>
        <taxon>Monogononta</taxon>
        <taxon>Pseudotrocha</taxon>
        <taxon>Ploima</taxon>
        <taxon>Brachionidae</taxon>
        <taxon>Brachionus</taxon>
    </lineage>
</organism>
<name>A0A3M7QPA2_BRAPC</name>
<proteinExistence type="predicted"/>
<dbReference type="Proteomes" id="UP000276133">
    <property type="component" value="Unassembled WGS sequence"/>
</dbReference>
<dbReference type="AlphaFoldDB" id="A0A3M7QPA2"/>
<dbReference type="EMBL" id="REGN01005613">
    <property type="protein sequence ID" value="RNA12788.1"/>
    <property type="molecule type" value="Genomic_DNA"/>
</dbReference>
<protein>
    <submittedName>
        <fullName evidence="1">Uncharacterized protein</fullName>
    </submittedName>
</protein>
<evidence type="ECO:0000313" key="1">
    <source>
        <dbReference type="EMBL" id="RNA12788.1"/>
    </source>
</evidence>
<accession>A0A3M7QPA2</accession>